<sequence>MIPREPRLPTKAPIILSARGFGRKFVVENVSSSGAGLTGAKDLRVGERVTLNFKNKSVDAIVRWAANRRVGVAFRERLDDALVHSIAQRPFSDHAKAA</sequence>
<dbReference type="AlphaFoldDB" id="A0A1Y5S2Z5"/>
<protein>
    <submittedName>
        <fullName evidence="2">PilZ domain protein</fullName>
    </submittedName>
</protein>
<dbReference type="GO" id="GO:0035438">
    <property type="term" value="F:cyclic-di-GMP binding"/>
    <property type="evidence" value="ECO:0007669"/>
    <property type="project" value="InterPro"/>
</dbReference>
<dbReference type="SUPFAM" id="SSF141371">
    <property type="entry name" value="PilZ domain-like"/>
    <property type="match status" value="1"/>
</dbReference>
<reference evidence="2 3" key="1">
    <citation type="submission" date="2017-03" db="EMBL/GenBank/DDBJ databases">
        <authorList>
            <person name="Afonso C.L."/>
            <person name="Miller P.J."/>
            <person name="Scott M.A."/>
            <person name="Spackman E."/>
            <person name="Goraichik I."/>
            <person name="Dimitrov K.M."/>
            <person name="Suarez D.L."/>
            <person name="Swayne D.E."/>
        </authorList>
    </citation>
    <scope>NUCLEOTIDE SEQUENCE [LARGE SCALE GENOMIC DNA]</scope>
    <source>
        <strain evidence="2 3">CECT 8397</strain>
    </source>
</reference>
<keyword evidence="3" id="KW-1185">Reference proteome</keyword>
<dbReference type="Proteomes" id="UP000193623">
    <property type="component" value="Unassembled WGS sequence"/>
</dbReference>
<evidence type="ECO:0000313" key="3">
    <source>
        <dbReference type="Proteomes" id="UP000193623"/>
    </source>
</evidence>
<proteinExistence type="predicted"/>
<gene>
    <name evidence="2" type="ORF">PSJ8397_01456</name>
</gene>
<feature type="domain" description="PilZ" evidence="1">
    <location>
        <begin position="4"/>
        <end position="83"/>
    </location>
</feature>
<organism evidence="2 3">
    <name type="scientific">Pseudooctadecabacter jejudonensis</name>
    <dbReference type="NCBI Taxonomy" id="1391910"/>
    <lineage>
        <taxon>Bacteria</taxon>
        <taxon>Pseudomonadati</taxon>
        <taxon>Pseudomonadota</taxon>
        <taxon>Alphaproteobacteria</taxon>
        <taxon>Rhodobacterales</taxon>
        <taxon>Paracoccaceae</taxon>
        <taxon>Pseudooctadecabacter</taxon>
    </lineage>
</organism>
<dbReference type="Pfam" id="PF07238">
    <property type="entry name" value="PilZ"/>
    <property type="match status" value="1"/>
</dbReference>
<name>A0A1Y5S2Z5_9RHOB</name>
<evidence type="ECO:0000259" key="1">
    <source>
        <dbReference type="Pfam" id="PF07238"/>
    </source>
</evidence>
<accession>A0A1Y5S2Z5</accession>
<evidence type="ECO:0000313" key="2">
    <source>
        <dbReference type="EMBL" id="SLN31506.1"/>
    </source>
</evidence>
<dbReference type="InterPro" id="IPR009875">
    <property type="entry name" value="PilZ_domain"/>
</dbReference>
<dbReference type="EMBL" id="FWFT01000002">
    <property type="protein sequence ID" value="SLN31506.1"/>
    <property type="molecule type" value="Genomic_DNA"/>
</dbReference>